<dbReference type="GO" id="GO:0005634">
    <property type="term" value="C:nucleus"/>
    <property type="evidence" value="ECO:0007669"/>
    <property type="project" value="UniProtKB-SubCell"/>
</dbReference>
<dbReference type="InterPro" id="IPR056164">
    <property type="entry name" value="Beta-prop_ELP1_1st"/>
</dbReference>
<comment type="pathway">
    <text evidence="1">tRNA modification; 5-methoxycarbonylmethyl-2-thiouridine-tRNA biosynthesis.</text>
</comment>
<evidence type="ECO:0000256" key="5">
    <source>
        <dbReference type="PIRNR" id="PIRNR017233"/>
    </source>
</evidence>
<dbReference type="OrthoDB" id="40048at2759"/>
<evidence type="ECO:0000259" key="7">
    <source>
        <dbReference type="Pfam" id="PF04762"/>
    </source>
</evidence>
<protein>
    <recommendedName>
        <fullName evidence="5">Elongator complex protein 1</fullName>
    </recommendedName>
</protein>
<dbReference type="PIRSF" id="PIRSF017233">
    <property type="entry name" value="IKAP"/>
    <property type="match status" value="1"/>
</dbReference>
<keyword evidence="13" id="KW-1185">Reference proteome</keyword>
<evidence type="ECO:0000256" key="3">
    <source>
        <dbReference type="ARBA" id="ARBA00022490"/>
    </source>
</evidence>
<evidence type="ECO:0000259" key="9">
    <source>
        <dbReference type="Pfam" id="PF23878"/>
    </source>
</evidence>
<proteinExistence type="inferred from homology"/>
<evidence type="ECO:0000256" key="2">
    <source>
        <dbReference type="ARBA" id="ARBA00006086"/>
    </source>
</evidence>
<dbReference type="EMBL" id="KZ301981">
    <property type="protein sequence ID" value="PFH52192.1"/>
    <property type="molecule type" value="Genomic_DNA"/>
</dbReference>
<comment type="subcellular location">
    <subcellularLocation>
        <location evidence="5">Cytoplasm</location>
    </subcellularLocation>
    <subcellularLocation>
        <location evidence="5">Nucleus</location>
    </subcellularLocation>
</comment>
<dbReference type="Pfam" id="PF23936">
    <property type="entry name" value="HB_ELP1"/>
    <property type="match status" value="1"/>
</dbReference>
<feature type="domain" description="ELP1 three-helical bundle" evidence="11">
    <location>
        <begin position="1089"/>
        <end position="1255"/>
    </location>
</feature>
<feature type="domain" description="ELP1 alpha-solenoid" evidence="10">
    <location>
        <begin position="724"/>
        <end position="789"/>
    </location>
</feature>
<feature type="region of interest" description="Disordered" evidence="6">
    <location>
        <begin position="1160"/>
        <end position="1187"/>
    </location>
</feature>
<dbReference type="UniPathway" id="UPA00988"/>
<dbReference type="InterPro" id="IPR056169">
    <property type="entry name" value="HB_ELP1"/>
</dbReference>
<keyword evidence="4" id="KW-0819">tRNA processing</keyword>
<evidence type="ECO:0000259" key="8">
    <source>
        <dbReference type="Pfam" id="PF23797"/>
    </source>
</evidence>
<evidence type="ECO:0000256" key="6">
    <source>
        <dbReference type="SAM" id="MobiDB-lite"/>
    </source>
</evidence>
<dbReference type="PANTHER" id="PTHR12747">
    <property type="entry name" value="ELONGATOR COMPLEX PROTEIN 1"/>
    <property type="match status" value="1"/>
</dbReference>
<evidence type="ECO:0000256" key="4">
    <source>
        <dbReference type="ARBA" id="ARBA00022694"/>
    </source>
</evidence>
<gene>
    <name evidence="12" type="ORF">AMATHDRAFT_74468</name>
</gene>
<name>A0A2A9NWU4_9AGAR</name>
<dbReference type="Pfam" id="PF23797">
    <property type="entry name" value="Beta-prop_ELP1_2nd"/>
    <property type="match status" value="1"/>
</dbReference>
<dbReference type="Pfam" id="PF23925">
    <property type="entry name" value="A-sol_ELP1"/>
    <property type="match status" value="2"/>
</dbReference>
<sequence>MRNLSLYALSFKTLRNAKISATALDVDDNVLYAASESKNPDSDVDVELWKLPLAEAEIKEGDEFSSSPYALFTGSIVGTPEMSQVVSLKVLQETRSIVAIMRSGDINCLPLESDLPLPEVEGTVETGICAAAWSQDDLLLALVTGEEKLILMSSTFDVISEAPIETSEFGEDAPINVGWGSKQTQFHGSLGKSAAQAPAQSKIGSSPDDDGMSRISWRGDAQYFVVSTLSSPASDGLRRRILRVYDRQAVLQSTSEAVGGLEHTLAWKPSGNLIAGTQRFGFEGGGRGKRERHDIVFFERNGLRHGEFGLQSDHLSESSTKKWEWGYRVRKLDWNSDSTVLSVWIEREEGDLVQLWTTGNYHWYLKQEIPAPSQMDRTGTQFTSVNWHPENPRQLFLSTDSEVIIRTYGWETFVSSSQPPLDSGSVAVFDCLSILLTPFRTQNIPPPMSSYKLSINPDMSSTYSVCRSRIPIHCSFSSEGDLFAILWESGYTEVWNLKTRIGPVPGKVMDPEKIWSGTVGAGIYCWRQILIRKAGDPHTSFTIIGLGASKGGDVITMTNLLDGTIRHTLIIPSVDPEMVRETTLSATLPVFCLAVQMIELPTIHADVSTEPPETERFYIGLSASGKLYITGTQHNSKVLANYVTSFTIASGFVIYTASTHECWFIPLKALHSVFSADEEEMKRLSASWENRKIERGSRIVVAVPSSMALVLQMPRGNLETINPRPLVMKVVRQDLDVGDYRKAFLACRKHRIDLTVIVEHDEETFFERVAAFIEQVHEVDYINLFLTVIGRSTLSAEIIGRVCDTVRVELEKVNLTKYVNSIMTAHVVKTPPDHESALALLLRLRENSPNIIEEAVKYIIFLVDADRLFDTALGMYDFSLVLMIAQQSQKDPREYLPFLRELRALDGYYQRFRIDDHLKRHESALKNLSLAGAERFQEVLSYTERHQLYPLALSIWKNTEQYDSVLELYGDWLFERRDFRQAALVFVEAHKLPKAMLAHERALEWRELFNIAATVGTSEDEIIEVAYRLAEDLVTKKRHAEAGQVLLDYAKDVRQAVIALVEGNCFSEARRIVSDIVKNQRTELLGEIVHPAAMDSRVQIGEDLKEMTEQLRKQVNRLRELRIRKVEQPDAFYGTEDPTLHDVDVMTDISMAGTAFTRYTQAPSTASRTSKRSSRSKRKLERKVGSGRKGTVDEEEYLLKSVTKLVSRFRTTRGEAGDLLPHLLQFTPEHRQEGRSLQNQTTEFEAELSTALEEVWAKQSAEDGNPQPVVDSWAARMDELARNKAISPIDKIAKPELSRRDDWRIELFDMGK</sequence>
<evidence type="ECO:0000259" key="11">
    <source>
        <dbReference type="Pfam" id="PF23936"/>
    </source>
</evidence>
<feature type="compositionally biased region" description="Basic residues" evidence="6">
    <location>
        <begin position="1169"/>
        <end position="1181"/>
    </location>
</feature>
<evidence type="ECO:0000313" key="12">
    <source>
        <dbReference type="EMBL" id="PFH52192.1"/>
    </source>
</evidence>
<dbReference type="Pfam" id="PF04762">
    <property type="entry name" value="Beta-prop_ELP1_1st"/>
    <property type="match status" value="1"/>
</dbReference>
<feature type="domain" description="ELP1 alpha-solenoid" evidence="10">
    <location>
        <begin position="799"/>
        <end position="902"/>
    </location>
</feature>
<evidence type="ECO:0000256" key="1">
    <source>
        <dbReference type="ARBA" id="ARBA00005043"/>
    </source>
</evidence>
<evidence type="ECO:0000313" key="13">
    <source>
        <dbReference type="Proteomes" id="UP000242287"/>
    </source>
</evidence>
<dbReference type="InterPro" id="IPR056167">
    <property type="entry name" value="A-sol_ELP1"/>
</dbReference>
<dbReference type="Pfam" id="PF23878">
    <property type="entry name" value="TPR_ELP1"/>
    <property type="match status" value="1"/>
</dbReference>
<reference evidence="12 13" key="1">
    <citation type="submission" date="2014-02" db="EMBL/GenBank/DDBJ databases">
        <title>Transposable element dynamics among asymbiotic and ectomycorrhizal Amanita fungi.</title>
        <authorList>
            <consortium name="DOE Joint Genome Institute"/>
            <person name="Hess J."/>
            <person name="Skrede I."/>
            <person name="Wolfe B."/>
            <person name="LaButti K."/>
            <person name="Ohm R.A."/>
            <person name="Grigoriev I.V."/>
            <person name="Pringle A."/>
        </authorList>
    </citation>
    <scope>NUCLEOTIDE SEQUENCE [LARGE SCALE GENOMIC DNA]</scope>
    <source>
        <strain evidence="12 13">SKay4041</strain>
    </source>
</reference>
<dbReference type="Proteomes" id="UP000242287">
    <property type="component" value="Unassembled WGS sequence"/>
</dbReference>
<feature type="domain" description="ELP1 first N-terminal beta-propeller" evidence="7">
    <location>
        <begin position="1"/>
        <end position="390"/>
    </location>
</feature>
<organism evidence="12 13">
    <name type="scientific">Amanita thiersii Skay4041</name>
    <dbReference type="NCBI Taxonomy" id="703135"/>
    <lineage>
        <taxon>Eukaryota</taxon>
        <taxon>Fungi</taxon>
        <taxon>Dikarya</taxon>
        <taxon>Basidiomycota</taxon>
        <taxon>Agaricomycotina</taxon>
        <taxon>Agaricomycetes</taxon>
        <taxon>Agaricomycetidae</taxon>
        <taxon>Agaricales</taxon>
        <taxon>Pluteineae</taxon>
        <taxon>Amanitaceae</taxon>
        <taxon>Amanita</taxon>
    </lineage>
</organism>
<dbReference type="PANTHER" id="PTHR12747:SF0">
    <property type="entry name" value="ELONGATOR COMPLEX PROTEIN 1"/>
    <property type="match status" value="1"/>
</dbReference>
<dbReference type="GO" id="GO:0033588">
    <property type="term" value="C:elongator holoenzyme complex"/>
    <property type="evidence" value="ECO:0007669"/>
    <property type="project" value="InterPro"/>
</dbReference>
<keyword evidence="5" id="KW-0539">Nucleus</keyword>
<feature type="region of interest" description="Disordered" evidence="6">
    <location>
        <begin position="190"/>
        <end position="211"/>
    </location>
</feature>
<dbReference type="GO" id="GO:0002926">
    <property type="term" value="P:tRNA wobble base 5-methoxycarbonylmethyl-2-thiouridinylation"/>
    <property type="evidence" value="ECO:0007669"/>
    <property type="project" value="TreeGrafter"/>
</dbReference>
<comment type="function">
    <text evidence="5">Component of the elongator complex which is required for multiple tRNA modifications, including mcm5U (5-methoxycarbonylmethyl uridine), mcm5s2U (5-methoxycarbonylmethyl-2-thiouridine), and ncm5U (5-carbamoylmethyl uridine). The elongator complex catalyzes formation of carboxymethyluridine in the wobble base at position 34 in tRNAs.</text>
</comment>
<dbReference type="SUPFAM" id="SSF69322">
    <property type="entry name" value="Tricorn protease domain 2"/>
    <property type="match status" value="1"/>
</dbReference>
<evidence type="ECO:0000259" key="10">
    <source>
        <dbReference type="Pfam" id="PF23925"/>
    </source>
</evidence>
<dbReference type="GO" id="GO:0000049">
    <property type="term" value="F:tRNA binding"/>
    <property type="evidence" value="ECO:0007669"/>
    <property type="project" value="TreeGrafter"/>
</dbReference>
<comment type="similarity">
    <text evidence="2 5">Belongs to the ELP1/IKA1 family.</text>
</comment>
<feature type="domain" description="ELP1 TPR" evidence="9">
    <location>
        <begin position="909"/>
        <end position="1071"/>
    </location>
</feature>
<dbReference type="InterPro" id="IPR056166">
    <property type="entry name" value="TPR_ELP1"/>
</dbReference>
<accession>A0A2A9NWU4</accession>
<keyword evidence="3 5" id="KW-0963">Cytoplasm</keyword>
<dbReference type="GO" id="GO:0005829">
    <property type="term" value="C:cytosol"/>
    <property type="evidence" value="ECO:0007669"/>
    <property type="project" value="TreeGrafter"/>
</dbReference>
<dbReference type="InterPro" id="IPR006849">
    <property type="entry name" value="Elp1"/>
</dbReference>
<feature type="domain" description="ELP1 N-terminal second beta-propeller" evidence="8">
    <location>
        <begin position="587"/>
        <end position="700"/>
    </location>
</feature>
<dbReference type="STRING" id="703135.A0A2A9NWU4"/>
<dbReference type="InterPro" id="IPR056165">
    <property type="entry name" value="Beta-prop_ELP1_2nd"/>
</dbReference>